<feature type="non-terminal residue" evidence="3">
    <location>
        <position position="756"/>
    </location>
</feature>
<name>A0A8J7NNY6_ATRSP</name>
<evidence type="ECO:0000313" key="3">
    <source>
        <dbReference type="EMBL" id="MBN3317204.1"/>
    </source>
</evidence>
<comment type="caution">
    <text evidence="3">The sequence shown here is derived from an EMBL/GenBank/DDBJ whole genome shotgun (WGS) entry which is preliminary data.</text>
</comment>
<protein>
    <submittedName>
        <fullName evidence="3">CC170 protein</fullName>
    </submittedName>
</protein>
<feature type="region of interest" description="Disordered" evidence="2">
    <location>
        <begin position="25"/>
        <end position="63"/>
    </location>
</feature>
<keyword evidence="1" id="KW-0175">Coiled coil</keyword>
<evidence type="ECO:0000256" key="1">
    <source>
        <dbReference type="SAM" id="Coils"/>
    </source>
</evidence>
<reference evidence="3" key="1">
    <citation type="journal article" date="2021" name="Cell">
        <title>Tracing the genetic footprints of vertebrate landing in non-teleost ray-finned fishes.</title>
        <authorList>
            <person name="Bi X."/>
            <person name="Wang K."/>
            <person name="Yang L."/>
            <person name="Pan H."/>
            <person name="Jiang H."/>
            <person name="Wei Q."/>
            <person name="Fang M."/>
            <person name="Yu H."/>
            <person name="Zhu C."/>
            <person name="Cai Y."/>
            <person name="He Y."/>
            <person name="Gan X."/>
            <person name="Zeng H."/>
            <person name="Yu D."/>
            <person name="Zhu Y."/>
            <person name="Jiang H."/>
            <person name="Qiu Q."/>
            <person name="Yang H."/>
            <person name="Zhang Y.E."/>
            <person name="Wang W."/>
            <person name="Zhu M."/>
            <person name="He S."/>
            <person name="Zhang G."/>
        </authorList>
    </citation>
    <scope>NUCLEOTIDE SEQUENCE</scope>
    <source>
        <strain evidence="3">Allg_001</strain>
    </source>
</reference>
<dbReference type="PANTHER" id="PTHR18863:SF5">
    <property type="entry name" value="TESTIS EXPRESSED GENE 21"/>
    <property type="match status" value="1"/>
</dbReference>
<proteinExistence type="predicted"/>
<keyword evidence="4" id="KW-1185">Reference proteome</keyword>
<feature type="region of interest" description="Disordered" evidence="2">
    <location>
        <begin position="111"/>
        <end position="130"/>
    </location>
</feature>
<organism evidence="3 4">
    <name type="scientific">Atractosteus spatula</name>
    <name type="common">Alligator gar</name>
    <name type="synonym">Lepisosteus spatula</name>
    <dbReference type="NCBI Taxonomy" id="7917"/>
    <lineage>
        <taxon>Eukaryota</taxon>
        <taxon>Metazoa</taxon>
        <taxon>Chordata</taxon>
        <taxon>Craniata</taxon>
        <taxon>Vertebrata</taxon>
        <taxon>Euteleostomi</taxon>
        <taxon>Actinopterygii</taxon>
        <taxon>Neopterygii</taxon>
        <taxon>Holostei</taxon>
        <taxon>Semionotiformes</taxon>
        <taxon>Lepisosteidae</taxon>
        <taxon>Atractosteus</taxon>
    </lineage>
</organism>
<dbReference type="PANTHER" id="PTHR18863">
    <property type="entry name" value="TSEC-2-RELATED"/>
    <property type="match status" value="1"/>
</dbReference>
<dbReference type="EMBL" id="JAAWVO010033876">
    <property type="protein sequence ID" value="MBN3317204.1"/>
    <property type="molecule type" value="Genomic_DNA"/>
</dbReference>
<gene>
    <name evidence="3" type="primary">Ccdc170_1</name>
    <name evidence="3" type="ORF">GTO95_0005537</name>
</gene>
<dbReference type="AlphaFoldDB" id="A0A8J7NNY6"/>
<feature type="coiled-coil region" evidence="1">
    <location>
        <begin position="277"/>
        <end position="304"/>
    </location>
</feature>
<evidence type="ECO:0000256" key="2">
    <source>
        <dbReference type="SAM" id="MobiDB-lite"/>
    </source>
</evidence>
<feature type="region of interest" description="Disordered" evidence="2">
    <location>
        <begin position="697"/>
        <end position="738"/>
    </location>
</feature>
<feature type="coiled-coil region" evidence="1">
    <location>
        <begin position="150"/>
        <end position="177"/>
    </location>
</feature>
<feature type="coiled-coil region" evidence="1">
    <location>
        <begin position="500"/>
        <end position="659"/>
    </location>
</feature>
<feature type="non-terminal residue" evidence="3">
    <location>
        <position position="1"/>
    </location>
</feature>
<evidence type="ECO:0000313" key="4">
    <source>
        <dbReference type="Proteomes" id="UP000736164"/>
    </source>
</evidence>
<sequence length="756" mass="84887">MSQSHSTRSPDPSVLQDTPWIRSLLQGSSPGQIAAPPASSAHRHCEGSLEQLRSSPNQTPLHSYERWIAGNAYRENTAQGEVGGLQTHLLPKAPSAQKPWEELVGMKLSSTLPSAPAQAPGQQASEGRWTRSVAVPLQPDRSPGDLHRQKAELQHRVSELEERVRFHLSMREDAEQRATGNEKKLVDVTAGLASSLGLSEKDPKNSLGNMILRVSKLREENLQQKVTIGSLKEALDSQDLEFKTSRETILKLVGEVNQEQRAAASRAEELTALKRGRDEALAVKTALEREAKLLRERLEQSQKEWGQSHRELQAAAARAEQLELSLQSQCCENRAARTLHSSFLHKLAGLLSDSVLAVPESEEAVIERVQELCSATRDWRQREEEYERRLQGMSRQLGQHCELYQQSVSHSQSTQELLRQHRDTLRHVEGSLAAKSMLNDGLSFEKQKHIMFVNEMAQKLNVEEEISGKPLQTQYNILLSRAERLSSLGSQSISDCRELIRTLQHKVSSQKEKLDRKKAEIESLQQKLKLREEEQDMSALLLREKMGSRETVLQLERNIAMLQGQLSDLESTNRSLQAQLAEARLLQVKKDEKTRNMEELKKSLSESRRLKELAEETVAFVRGDLQQESEERQRAQTTLQAMSNELRVTKRALREVARRERELVDFKECILKLLGLNVNTMAALESDILAQLERRLRDSHGGNGGQVRRDRPPGGTAPSDPTPGRAQPKAPGLAPNPNATVQHVISARAALPASEW</sequence>
<dbReference type="Proteomes" id="UP000736164">
    <property type="component" value="Unassembled WGS sequence"/>
</dbReference>
<accession>A0A8J7NNY6</accession>
<dbReference type="InterPro" id="IPR039139">
    <property type="entry name" value="CCDC170-like"/>
</dbReference>
<feature type="compositionally biased region" description="Low complexity" evidence="2">
    <location>
        <begin position="113"/>
        <end position="125"/>
    </location>
</feature>
<feature type="compositionally biased region" description="Polar residues" evidence="2">
    <location>
        <begin position="51"/>
        <end position="61"/>
    </location>
</feature>